<reference evidence="1" key="1">
    <citation type="submission" date="2011-06" db="EMBL/GenBank/DDBJ databases">
        <title>The Genome Sequence of Fusarium oxysporum Fo47.</title>
        <authorList>
            <consortium name="The Broad Institute Genome Sequencing Platform"/>
            <person name="Ma L.-J."/>
            <person name="Gale L.R."/>
            <person name="Schwartz D.C."/>
            <person name="Zhou S."/>
            <person name="Corby-Kistler H."/>
            <person name="Young S.K."/>
            <person name="Zeng Q."/>
            <person name="Gargeya S."/>
            <person name="Fitzgerald M."/>
            <person name="Haas B."/>
            <person name="Abouelleil A."/>
            <person name="Alvarado L."/>
            <person name="Arachchi H.M."/>
            <person name="Berlin A."/>
            <person name="Brown A."/>
            <person name="Chapman S.B."/>
            <person name="Chen Z."/>
            <person name="Dunbar C."/>
            <person name="Freedman E."/>
            <person name="Gearin G."/>
            <person name="Gellesch M."/>
            <person name="Goldberg J."/>
            <person name="Griggs A."/>
            <person name="Gujja S."/>
            <person name="Heiman D."/>
            <person name="Howarth C."/>
            <person name="Larson L."/>
            <person name="Lui A."/>
            <person name="MacDonald P.J.P."/>
            <person name="Mehta T."/>
            <person name="Montmayeur A."/>
            <person name="Murphy C."/>
            <person name="Neiman D."/>
            <person name="Pearson M."/>
            <person name="Priest M."/>
            <person name="Roberts A."/>
            <person name="Saif S."/>
            <person name="Shea T."/>
            <person name="Shenoy N."/>
            <person name="Sisk P."/>
            <person name="Stolte C."/>
            <person name="Sykes S."/>
            <person name="Wortman J."/>
            <person name="Nusbaum C."/>
            <person name="Birren B."/>
        </authorList>
    </citation>
    <scope>NUCLEOTIDE SEQUENCE [LARGE SCALE GENOMIC DNA]</scope>
    <source>
        <strain evidence="1">Fo47</strain>
    </source>
</reference>
<dbReference type="HOGENOM" id="CLU_3279476_0_0_1"/>
<dbReference type="EMBL" id="JH717898">
    <property type="protein sequence ID" value="EWZ45493.1"/>
    <property type="molecule type" value="Genomic_DNA"/>
</dbReference>
<gene>
    <name evidence="1" type="ORF">FOZG_05796</name>
</gene>
<dbReference type="VEuPathDB" id="FungiDB:FOZG_05796"/>
<dbReference type="Proteomes" id="UP000030766">
    <property type="component" value="Unassembled WGS sequence"/>
</dbReference>
<protein>
    <submittedName>
        <fullName evidence="1">Uncharacterized protein</fullName>
    </submittedName>
</protein>
<accession>W9KWL1</accession>
<sequence length="41" mass="4740">MNRIDLCLYSESCRRQYGVVESGTWGKTLEDERTFNLANAL</sequence>
<reference evidence="1" key="2">
    <citation type="submission" date="2012-06" db="EMBL/GenBank/DDBJ databases">
        <title>Annotation of the Genome Sequence of Fusarium oxysporum Fo47.</title>
        <authorList>
            <consortium name="The Broad Institute Genomics Platform"/>
            <person name="Ma L.-J."/>
            <person name="Corby-Kistler H."/>
            <person name="Broz K."/>
            <person name="Gale L.R."/>
            <person name="Jonkers W."/>
            <person name="O'Donnell K."/>
            <person name="Ploetz R."/>
            <person name="Steinberg C."/>
            <person name="Schwartz D.C."/>
            <person name="VanEtten H."/>
            <person name="Zhou S."/>
            <person name="Young S.K."/>
            <person name="Zeng Q."/>
            <person name="Gargeya S."/>
            <person name="Fitzgerald M."/>
            <person name="Abouelleil A."/>
            <person name="Alvarado L."/>
            <person name="Chapman S.B."/>
            <person name="Gainer-Dewar J."/>
            <person name="Goldberg J."/>
            <person name="Griggs A."/>
            <person name="Gujja S."/>
            <person name="Hansen M."/>
            <person name="Howarth C."/>
            <person name="Imamovic A."/>
            <person name="Ireland A."/>
            <person name="Larimer J."/>
            <person name="McCowan C."/>
            <person name="Murphy C."/>
            <person name="Pearson M."/>
            <person name="Poon T.W."/>
            <person name="Priest M."/>
            <person name="Roberts A."/>
            <person name="Saif S."/>
            <person name="Shea T."/>
            <person name="Sykes S."/>
            <person name="Wortman J."/>
            <person name="Nusbaum C."/>
            <person name="Birren B."/>
        </authorList>
    </citation>
    <scope>NUCLEOTIDE SEQUENCE</scope>
    <source>
        <strain evidence="1">Fo47</strain>
    </source>
</reference>
<proteinExistence type="predicted"/>
<evidence type="ECO:0000313" key="1">
    <source>
        <dbReference type="EMBL" id="EWZ45493.1"/>
    </source>
</evidence>
<name>W9KWL1_FUSOX</name>
<organism evidence="1">
    <name type="scientific">Fusarium oxysporum Fo47</name>
    <dbReference type="NCBI Taxonomy" id="660027"/>
    <lineage>
        <taxon>Eukaryota</taxon>
        <taxon>Fungi</taxon>
        <taxon>Dikarya</taxon>
        <taxon>Ascomycota</taxon>
        <taxon>Pezizomycotina</taxon>
        <taxon>Sordariomycetes</taxon>
        <taxon>Hypocreomycetidae</taxon>
        <taxon>Hypocreales</taxon>
        <taxon>Nectriaceae</taxon>
        <taxon>Fusarium</taxon>
        <taxon>Fusarium oxysporum species complex</taxon>
    </lineage>
</organism>
<dbReference type="AlphaFoldDB" id="W9KWL1"/>